<dbReference type="PRINTS" id="PR00038">
    <property type="entry name" value="HTHLUXR"/>
</dbReference>
<dbReference type="PROSITE" id="PS50110">
    <property type="entry name" value="RESPONSE_REGULATORY"/>
    <property type="match status" value="1"/>
</dbReference>
<evidence type="ECO:0000313" key="8">
    <source>
        <dbReference type="EMBL" id="OWS71835.1"/>
    </source>
</evidence>
<dbReference type="Pfam" id="PF00196">
    <property type="entry name" value="GerE"/>
    <property type="match status" value="1"/>
</dbReference>
<evidence type="ECO:0000256" key="2">
    <source>
        <dbReference type="ARBA" id="ARBA00023015"/>
    </source>
</evidence>
<dbReference type="GO" id="GO:0003677">
    <property type="term" value="F:DNA binding"/>
    <property type="evidence" value="ECO:0007669"/>
    <property type="project" value="UniProtKB-KW"/>
</dbReference>
<dbReference type="InterPro" id="IPR011006">
    <property type="entry name" value="CheY-like_superfamily"/>
</dbReference>
<dbReference type="AlphaFoldDB" id="A0A254PZ67"/>
<reference evidence="8 9" key="1">
    <citation type="submission" date="2017-05" db="EMBL/GenBank/DDBJ databases">
        <title>Polynucleobacter sp. MWH-K35W1 isolated from the permanently anoxic monimolimnion of a meromictic lake.</title>
        <authorList>
            <person name="Hahn M.W."/>
        </authorList>
    </citation>
    <scope>NUCLEOTIDE SEQUENCE [LARGE SCALE GENOMIC DNA]</scope>
    <source>
        <strain evidence="8 9">MWH-K35W1</strain>
    </source>
</reference>
<dbReference type="RefSeq" id="WP_206075569.1">
    <property type="nucleotide sequence ID" value="NZ_NGUO01000008.1"/>
</dbReference>
<feature type="domain" description="HTH luxR-type" evidence="6">
    <location>
        <begin position="147"/>
        <end position="212"/>
    </location>
</feature>
<evidence type="ECO:0000259" key="6">
    <source>
        <dbReference type="PROSITE" id="PS50043"/>
    </source>
</evidence>
<dbReference type="CDD" id="cd17535">
    <property type="entry name" value="REC_NarL-like"/>
    <property type="match status" value="1"/>
</dbReference>
<organism evidence="8 9">
    <name type="scientific">Polynucleobacter aenigmaticus</name>
    <dbReference type="NCBI Taxonomy" id="1743164"/>
    <lineage>
        <taxon>Bacteria</taxon>
        <taxon>Pseudomonadati</taxon>
        <taxon>Pseudomonadota</taxon>
        <taxon>Betaproteobacteria</taxon>
        <taxon>Burkholderiales</taxon>
        <taxon>Burkholderiaceae</taxon>
        <taxon>Polynucleobacter</taxon>
    </lineage>
</organism>
<dbReference type="InterPro" id="IPR000792">
    <property type="entry name" value="Tscrpt_reg_LuxR_C"/>
</dbReference>
<dbReference type="InterPro" id="IPR001789">
    <property type="entry name" value="Sig_transdc_resp-reg_receiver"/>
</dbReference>
<keyword evidence="4" id="KW-0804">Transcription</keyword>
<accession>A0A254PZ67</accession>
<dbReference type="PROSITE" id="PS50043">
    <property type="entry name" value="HTH_LUXR_2"/>
    <property type="match status" value="1"/>
</dbReference>
<dbReference type="Pfam" id="PF00072">
    <property type="entry name" value="Response_reg"/>
    <property type="match status" value="1"/>
</dbReference>
<protein>
    <submittedName>
        <fullName evidence="8">DNA-binding response regulator</fullName>
    </submittedName>
</protein>
<sequence>MALMKPIRIAVADDHAILRDGLCQILMTNPGIEVIAQVETGAEAIRLAEDPTLDCLLLDISLPDRSGIDVIKAIRRDNKKLPILILSMHPEDQYAIRALKAGASGYVNKAASTKELLTAIRQVASNIKFISPVVAELLADRIGEVDHEEPHTLLSDREYQFLVKVASGMTVTEIADEMALSVKTVSMYRTRALKKMNMKTNAELTHYAIKNSLVG</sequence>
<name>A0A254PZ67_9BURK</name>
<dbReference type="SMART" id="SM00448">
    <property type="entry name" value="REC"/>
    <property type="match status" value="1"/>
</dbReference>
<dbReference type="PANTHER" id="PTHR43214:SF41">
    <property type="entry name" value="NITRATE_NITRITE RESPONSE REGULATOR PROTEIN NARP"/>
    <property type="match status" value="1"/>
</dbReference>
<evidence type="ECO:0000256" key="4">
    <source>
        <dbReference type="ARBA" id="ARBA00023163"/>
    </source>
</evidence>
<dbReference type="InterPro" id="IPR039420">
    <property type="entry name" value="WalR-like"/>
</dbReference>
<dbReference type="SMART" id="SM00421">
    <property type="entry name" value="HTH_LUXR"/>
    <property type="match status" value="1"/>
</dbReference>
<evidence type="ECO:0000259" key="7">
    <source>
        <dbReference type="PROSITE" id="PS50110"/>
    </source>
</evidence>
<evidence type="ECO:0000256" key="5">
    <source>
        <dbReference type="PROSITE-ProRule" id="PRU00169"/>
    </source>
</evidence>
<feature type="modified residue" description="4-aspartylphosphate" evidence="5">
    <location>
        <position position="59"/>
    </location>
</feature>
<feature type="domain" description="Response regulatory" evidence="7">
    <location>
        <begin position="8"/>
        <end position="124"/>
    </location>
</feature>
<comment type="caution">
    <text evidence="8">The sequence shown here is derived from an EMBL/GenBank/DDBJ whole genome shotgun (WGS) entry which is preliminary data.</text>
</comment>
<proteinExistence type="predicted"/>
<dbReference type="Proteomes" id="UP000198104">
    <property type="component" value="Unassembled WGS sequence"/>
</dbReference>
<dbReference type="SUPFAM" id="SSF52172">
    <property type="entry name" value="CheY-like"/>
    <property type="match status" value="1"/>
</dbReference>
<dbReference type="EMBL" id="NGUO01000008">
    <property type="protein sequence ID" value="OWS71835.1"/>
    <property type="molecule type" value="Genomic_DNA"/>
</dbReference>
<dbReference type="Gene3D" id="3.40.50.2300">
    <property type="match status" value="1"/>
</dbReference>
<evidence type="ECO:0000256" key="1">
    <source>
        <dbReference type="ARBA" id="ARBA00022553"/>
    </source>
</evidence>
<keyword evidence="3 8" id="KW-0238">DNA-binding</keyword>
<keyword evidence="1 5" id="KW-0597">Phosphoprotein</keyword>
<dbReference type="GO" id="GO:0006355">
    <property type="term" value="P:regulation of DNA-templated transcription"/>
    <property type="evidence" value="ECO:0007669"/>
    <property type="project" value="InterPro"/>
</dbReference>
<dbReference type="CDD" id="cd06170">
    <property type="entry name" value="LuxR_C_like"/>
    <property type="match status" value="1"/>
</dbReference>
<dbReference type="PANTHER" id="PTHR43214">
    <property type="entry name" value="TWO-COMPONENT RESPONSE REGULATOR"/>
    <property type="match status" value="1"/>
</dbReference>
<dbReference type="PROSITE" id="PS00622">
    <property type="entry name" value="HTH_LUXR_1"/>
    <property type="match status" value="1"/>
</dbReference>
<dbReference type="SUPFAM" id="SSF46894">
    <property type="entry name" value="C-terminal effector domain of the bipartite response regulators"/>
    <property type="match status" value="1"/>
</dbReference>
<dbReference type="InterPro" id="IPR016032">
    <property type="entry name" value="Sig_transdc_resp-reg_C-effctor"/>
</dbReference>
<dbReference type="InterPro" id="IPR058245">
    <property type="entry name" value="NreC/VraR/RcsB-like_REC"/>
</dbReference>
<evidence type="ECO:0000313" key="9">
    <source>
        <dbReference type="Proteomes" id="UP000198104"/>
    </source>
</evidence>
<evidence type="ECO:0000256" key="3">
    <source>
        <dbReference type="ARBA" id="ARBA00023125"/>
    </source>
</evidence>
<dbReference type="GO" id="GO:0000160">
    <property type="term" value="P:phosphorelay signal transduction system"/>
    <property type="evidence" value="ECO:0007669"/>
    <property type="project" value="InterPro"/>
</dbReference>
<keyword evidence="9" id="KW-1185">Reference proteome</keyword>
<gene>
    <name evidence="8" type="ORF">CBI30_05125</name>
</gene>
<keyword evidence="2" id="KW-0805">Transcription regulation</keyword>